<evidence type="ECO:0000313" key="2">
    <source>
        <dbReference type="Proteomes" id="UP000069697"/>
    </source>
</evidence>
<evidence type="ECO:0008006" key="3">
    <source>
        <dbReference type="Google" id="ProtNLM"/>
    </source>
</evidence>
<dbReference type="RefSeq" id="WP_062834217.1">
    <property type="nucleotide sequence ID" value="NZ_BCNV01000001.1"/>
</dbReference>
<organism evidence="1 2">
    <name type="scientific">Paenibacillus amylolyticus</name>
    <dbReference type="NCBI Taxonomy" id="1451"/>
    <lineage>
        <taxon>Bacteria</taxon>
        <taxon>Bacillati</taxon>
        <taxon>Bacillota</taxon>
        <taxon>Bacilli</taxon>
        <taxon>Bacillales</taxon>
        <taxon>Paenibacillaceae</taxon>
        <taxon>Paenibacillus</taxon>
    </lineage>
</organism>
<dbReference type="AlphaFoldDB" id="A0A100VKI5"/>
<name>A0A100VKI5_PAEAM</name>
<accession>A0A100VKI5</accession>
<reference evidence="2" key="2">
    <citation type="submission" date="2016-01" db="EMBL/GenBank/DDBJ databases">
        <title>Draft Genome Sequence of Paenibacillus amylolyticus Heshi-A3 that Was Isolated from Fermented Rice Bran with Aging Salted Mackerel, Which Was Named Heshiko as Traditional Fermented Seafood in Japan.</title>
        <authorList>
            <person name="Akuzawa S."/>
            <person name="Nakagawa J."/>
            <person name="Kanekatsu T."/>
            <person name="Kubota E."/>
            <person name="Ohtake R."/>
            <person name="Suzuki T."/>
            <person name="Kanesaki Y."/>
        </authorList>
    </citation>
    <scope>NUCLEOTIDE SEQUENCE [LARGE SCALE GENOMIC DNA]</scope>
    <source>
        <strain evidence="2">Heshi-A3</strain>
    </source>
</reference>
<dbReference type="Proteomes" id="UP000069697">
    <property type="component" value="Unassembled WGS sequence"/>
</dbReference>
<comment type="caution">
    <text evidence="1">The sequence shown here is derived from an EMBL/GenBank/DDBJ whole genome shotgun (WGS) entry which is preliminary data.</text>
</comment>
<gene>
    <name evidence="1" type="ORF">PAHA3_1594</name>
</gene>
<protein>
    <recommendedName>
        <fullName evidence="3">Lipoprotein</fullName>
    </recommendedName>
</protein>
<dbReference type="PROSITE" id="PS51257">
    <property type="entry name" value="PROKAR_LIPOPROTEIN"/>
    <property type="match status" value="1"/>
</dbReference>
<evidence type="ECO:0000313" key="1">
    <source>
        <dbReference type="EMBL" id="GAS81520.1"/>
    </source>
</evidence>
<proteinExistence type="predicted"/>
<sequence>MKKKFYLILVLICSVFILGGCNDIDLTKEKDIILKLIESDQWSEAKMNLEKEEFKSIEDYQALYSYVDARNDYINNENGNISYEPIISKLRSIDLDTYNGVLKAEIEGFKDELIEERDKFYKDFYAKQSKEEKESREETIKTHKQEDKIVAKEIKKKVSNLIKNRDYESVLDLIILHTHLDIDIYNLYIFASAQLEREKGDEQSMIDYLELIPMAYEGEYASLISDYKLSIQPKDKWLAAERYISEIREKPIEEKERIMVYLPAIGMSAAEMRISSWGTPKKINKTTYEFGIHEQWVYSDYRYVYLEDGIVTAIQE</sequence>
<reference evidence="1 2" key="1">
    <citation type="journal article" date="2016" name="Genome Announc.">
        <title>Draft Genome Sequence of Paenibacillus amylolyticus Heshi-A3, Isolated from Fermented Rice Bran in a Japanese Fermented Seafood Dish.</title>
        <authorList>
            <person name="Akuzawa S."/>
            <person name="Nagaoka J."/>
            <person name="Kanekatsu M."/>
            <person name="Kubota E."/>
            <person name="Ohtake R."/>
            <person name="Suzuki T."/>
            <person name="Kanesaki Y."/>
        </authorList>
    </citation>
    <scope>NUCLEOTIDE SEQUENCE [LARGE SCALE GENOMIC DNA]</scope>
    <source>
        <strain evidence="1 2">Heshi-A3</strain>
    </source>
</reference>
<dbReference type="EMBL" id="BCNV01000001">
    <property type="protein sequence ID" value="GAS81520.1"/>
    <property type="molecule type" value="Genomic_DNA"/>
</dbReference>